<feature type="transmembrane region" description="Helical" evidence="19">
    <location>
        <begin position="66"/>
        <end position="89"/>
    </location>
</feature>
<comment type="subcellular location">
    <subcellularLocation>
        <location evidence="1">Cell membrane</location>
        <topology evidence="1">Multi-pass membrane protein</topology>
    </subcellularLocation>
</comment>
<keyword evidence="18" id="KW-0460">Magnesium</keyword>
<keyword evidence="9 17" id="KW-0067">ATP-binding</keyword>
<sequence length="136" mass="15620">MDLNDKEQKQPVNSWKNRHFFQSLRYALVGLKTAYKEERNLRFHVSAITLVVIMGLIFNVTISEWLWLFLSIFLVISSEVWNSAIENVVDLATNYKRHPLAKKAKDMAAAAVLLAAIFSLITATLVFGPHIWQLFN</sequence>
<dbReference type="EMBL" id="AYYN01000030">
    <property type="protein sequence ID" value="KRM76813.1"/>
    <property type="molecule type" value="Genomic_DNA"/>
</dbReference>
<feature type="active site" description="Proton acceptor" evidence="15">
    <location>
        <position position="79"/>
    </location>
</feature>
<keyword evidence="7 17" id="KW-0547">Nucleotide-binding</keyword>
<dbReference type="InterPro" id="IPR036945">
    <property type="entry name" value="DAGK_sf"/>
</dbReference>
<evidence type="ECO:0000256" key="15">
    <source>
        <dbReference type="PIRSR" id="PIRSR600829-1"/>
    </source>
</evidence>
<dbReference type="CDD" id="cd14265">
    <property type="entry name" value="UDPK_IM_like"/>
    <property type="match status" value="1"/>
</dbReference>
<organism evidence="20 21">
    <name type="scientific">Ligilactobacillus murinus DSM 20452 = NBRC 14221</name>
    <dbReference type="NCBI Taxonomy" id="1423772"/>
    <lineage>
        <taxon>Bacteria</taxon>
        <taxon>Bacillati</taxon>
        <taxon>Bacillota</taxon>
        <taxon>Bacilli</taxon>
        <taxon>Lactobacillales</taxon>
        <taxon>Lactobacillaceae</taxon>
        <taxon>Ligilactobacillus</taxon>
    </lineage>
</organism>
<proteinExistence type="inferred from homology"/>
<keyword evidence="10 19" id="KW-1133">Transmembrane helix</keyword>
<evidence type="ECO:0000256" key="5">
    <source>
        <dbReference type="ARBA" id="ARBA00022679"/>
    </source>
</evidence>
<dbReference type="GO" id="GO:0016301">
    <property type="term" value="F:kinase activity"/>
    <property type="evidence" value="ECO:0007669"/>
    <property type="project" value="UniProtKB-KW"/>
</dbReference>
<dbReference type="Gene3D" id="1.10.287.3610">
    <property type="match status" value="1"/>
</dbReference>
<dbReference type="GO" id="GO:0005524">
    <property type="term" value="F:ATP binding"/>
    <property type="evidence" value="ECO:0007669"/>
    <property type="project" value="UniProtKB-KW"/>
</dbReference>
<evidence type="ECO:0000256" key="17">
    <source>
        <dbReference type="PIRSR" id="PIRSR600829-3"/>
    </source>
</evidence>
<feature type="binding site" evidence="17">
    <location>
        <position position="86"/>
    </location>
    <ligand>
        <name>ATP</name>
        <dbReference type="ChEBI" id="CHEBI:30616"/>
    </ligand>
</feature>
<dbReference type="GeneID" id="48466105"/>
<dbReference type="PANTHER" id="PTHR34299">
    <property type="entry name" value="DIACYLGLYCEROL KINASE"/>
    <property type="match status" value="1"/>
</dbReference>
<feature type="binding site" evidence="17">
    <location>
        <begin position="105"/>
        <end position="106"/>
    </location>
    <ligand>
        <name>ATP</name>
        <dbReference type="ChEBI" id="CHEBI:30616"/>
    </ligand>
</feature>
<comment type="cofactor">
    <cofactor evidence="18">
        <name>Mg(2+)</name>
        <dbReference type="ChEBI" id="CHEBI:18420"/>
    </cofactor>
    <text evidence="18">Mn(2+), Zn(2+), Cd(2+) and Co(2+) support activity to lesser extents.</text>
</comment>
<evidence type="ECO:0000313" key="20">
    <source>
        <dbReference type="EMBL" id="KRM76813.1"/>
    </source>
</evidence>
<comment type="caution">
    <text evidence="20">The sequence shown here is derived from an EMBL/GenBank/DDBJ whole genome shotgun (WGS) entry which is preliminary data.</text>
</comment>
<reference evidence="20 21" key="1">
    <citation type="journal article" date="2015" name="Genome Announc.">
        <title>Expanding the biotechnology potential of lactobacilli through comparative genomics of 213 strains and associated genera.</title>
        <authorList>
            <person name="Sun Z."/>
            <person name="Harris H.M."/>
            <person name="McCann A."/>
            <person name="Guo C."/>
            <person name="Argimon S."/>
            <person name="Zhang W."/>
            <person name="Yang X."/>
            <person name="Jeffery I.B."/>
            <person name="Cooney J.C."/>
            <person name="Kagawa T.F."/>
            <person name="Liu W."/>
            <person name="Song Y."/>
            <person name="Salvetti E."/>
            <person name="Wrobel A."/>
            <person name="Rasinkangas P."/>
            <person name="Parkhill J."/>
            <person name="Rea M.C."/>
            <person name="O'Sullivan O."/>
            <person name="Ritari J."/>
            <person name="Douillard F.P."/>
            <person name="Paul Ross R."/>
            <person name="Yang R."/>
            <person name="Briner A.E."/>
            <person name="Felis G.E."/>
            <person name="de Vos W.M."/>
            <person name="Barrangou R."/>
            <person name="Klaenhammer T.R."/>
            <person name="Caufield P.W."/>
            <person name="Cui Y."/>
            <person name="Zhang H."/>
            <person name="O'Toole P.W."/>
        </authorList>
    </citation>
    <scope>NUCLEOTIDE SEQUENCE [LARGE SCALE GENOMIC DNA]</scope>
    <source>
        <strain evidence="20 21">DSM 20452</strain>
    </source>
</reference>
<keyword evidence="3" id="KW-1003">Cell membrane</keyword>
<comment type="similarity">
    <text evidence="2">Belongs to the bacterial diacylglycerol kinase family.</text>
</comment>
<evidence type="ECO:0000256" key="2">
    <source>
        <dbReference type="ARBA" id="ARBA00005967"/>
    </source>
</evidence>
<evidence type="ECO:0000313" key="21">
    <source>
        <dbReference type="Proteomes" id="UP000051612"/>
    </source>
</evidence>
<dbReference type="Proteomes" id="UP000051612">
    <property type="component" value="Unassembled WGS sequence"/>
</dbReference>
<evidence type="ECO:0000256" key="4">
    <source>
        <dbReference type="ARBA" id="ARBA00022516"/>
    </source>
</evidence>
<evidence type="ECO:0000256" key="12">
    <source>
        <dbReference type="ARBA" id="ARBA00023136"/>
    </source>
</evidence>
<dbReference type="GO" id="GO:0005886">
    <property type="term" value="C:plasma membrane"/>
    <property type="evidence" value="ECO:0007669"/>
    <property type="project" value="UniProtKB-SubCell"/>
</dbReference>
<feature type="transmembrane region" description="Helical" evidence="19">
    <location>
        <begin position="110"/>
        <end position="132"/>
    </location>
</feature>
<keyword evidence="8 20" id="KW-0418">Kinase</keyword>
<evidence type="ECO:0000256" key="14">
    <source>
        <dbReference type="ARBA" id="ARBA00023264"/>
    </source>
</evidence>
<name>A0A0R2BBR6_9LACO</name>
<keyword evidence="12 19" id="KW-0472">Membrane</keyword>
<keyword evidence="11" id="KW-0443">Lipid metabolism</keyword>
<dbReference type="InterPro" id="IPR033717">
    <property type="entry name" value="UDPK"/>
</dbReference>
<keyword evidence="4" id="KW-0444">Lipid biosynthesis</keyword>
<evidence type="ECO:0000256" key="13">
    <source>
        <dbReference type="ARBA" id="ARBA00023209"/>
    </source>
</evidence>
<dbReference type="PATRIC" id="fig|1423772.3.peg.1469"/>
<evidence type="ECO:0000256" key="9">
    <source>
        <dbReference type="ARBA" id="ARBA00022840"/>
    </source>
</evidence>
<dbReference type="InterPro" id="IPR000829">
    <property type="entry name" value="DAGK"/>
</dbReference>
<feature type="binding site" evidence="18">
    <location>
        <position position="38"/>
    </location>
    <ligand>
        <name>a divalent metal cation</name>
        <dbReference type="ChEBI" id="CHEBI:60240"/>
    </ligand>
</feature>
<evidence type="ECO:0000256" key="7">
    <source>
        <dbReference type="ARBA" id="ARBA00022741"/>
    </source>
</evidence>
<dbReference type="AlphaFoldDB" id="A0A0R2BBR6"/>
<evidence type="ECO:0000256" key="16">
    <source>
        <dbReference type="PIRSR" id="PIRSR600829-2"/>
    </source>
</evidence>
<dbReference type="RefSeq" id="WP_004047928.1">
    <property type="nucleotide sequence ID" value="NZ_AYYN01000030.1"/>
</dbReference>
<dbReference type="Pfam" id="PF01219">
    <property type="entry name" value="DAGK_prokar"/>
    <property type="match status" value="1"/>
</dbReference>
<feature type="binding site" evidence="16">
    <location>
        <position position="79"/>
    </location>
    <ligand>
        <name>substrate</name>
    </ligand>
</feature>
<evidence type="ECO:0000256" key="10">
    <source>
        <dbReference type="ARBA" id="ARBA00022989"/>
    </source>
</evidence>
<evidence type="ECO:0000256" key="6">
    <source>
        <dbReference type="ARBA" id="ARBA00022692"/>
    </source>
</evidence>
<keyword evidence="18" id="KW-0479">Metal-binding</keyword>
<accession>A0A0R2BBR6</accession>
<feature type="transmembrane region" description="Helical" evidence="19">
    <location>
        <begin position="41"/>
        <end position="60"/>
    </location>
</feature>
<keyword evidence="13" id="KW-0594">Phospholipid biosynthesis</keyword>
<evidence type="ECO:0000256" key="3">
    <source>
        <dbReference type="ARBA" id="ARBA00022475"/>
    </source>
</evidence>
<protein>
    <submittedName>
        <fullName evidence="20">Diacylglycerol kinase</fullName>
    </submittedName>
</protein>
<dbReference type="PANTHER" id="PTHR34299:SF1">
    <property type="entry name" value="DIACYLGLYCEROL KINASE"/>
    <property type="match status" value="1"/>
</dbReference>
<feature type="binding site" evidence="18">
    <location>
        <position position="86"/>
    </location>
    <ligand>
        <name>a divalent metal cation</name>
        <dbReference type="ChEBI" id="CHEBI:60240"/>
    </ligand>
</feature>
<keyword evidence="5" id="KW-0808">Transferase</keyword>
<evidence type="ECO:0000256" key="18">
    <source>
        <dbReference type="PIRSR" id="PIRSR600829-4"/>
    </source>
</evidence>
<keyword evidence="14" id="KW-1208">Phospholipid metabolism</keyword>
<dbReference type="GO" id="GO:0008654">
    <property type="term" value="P:phospholipid biosynthetic process"/>
    <property type="evidence" value="ECO:0007669"/>
    <property type="project" value="UniProtKB-KW"/>
</dbReference>
<gene>
    <name evidence="20" type="ORF">FC48_GL001378</name>
</gene>
<keyword evidence="6 19" id="KW-0812">Transmembrane</keyword>
<feature type="binding site" evidence="17">
    <location>
        <position position="38"/>
    </location>
    <ligand>
        <name>ATP</name>
        <dbReference type="ChEBI" id="CHEBI:30616"/>
    </ligand>
</feature>
<evidence type="ECO:0000256" key="1">
    <source>
        <dbReference type="ARBA" id="ARBA00004651"/>
    </source>
</evidence>
<evidence type="ECO:0000256" key="8">
    <source>
        <dbReference type="ARBA" id="ARBA00022777"/>
    </source>
</evidence>
<evidence type="ECO:0000256" key="19">
    <source>
        <dbReference type="SAM" id="Phobius"/>
    </source>
</evidence>
<evidence type="ECO:0000256" key="11">
    <source>
        <dbReference type="ARBA" id="ARBA00023098"/>
    </source>
</evidence>
<dbReference type="GO" id="GO:0046872">
    <property type="term" value="F:metal ion binding"/>
    <property type="evidence" value="ECO:0007669"/>
    <property type="project" value="UniProtKB-KW"/>
</dbReference>
<feature type="binding site" evidence="17">
    <location>
        <position position="26"/>
    </location>
    <ligand>
        <name>ATP</name>
        <dbReference type="ChEBI" id="CHEBI:30616"/>
    </ligand>
</feature>